<name>A0ABP1QQ14_9HEXA</name>
<protein>
    <submittedName>
        <fullName evidence="2">Uncharacterized protein</fullName>
    </submittedName>
</protein>
<sequence length="713" mass="84098">MPSRNPHEICPCPPKEKCLYDPRPGVRCAPIQEEYRLECNLPQKPDFAVDHKEPIIVEWPPNQEIGQGDCEVDTGIREDLLCQIPNQITPQVVTVHGTPALTPGQSSVKHALLNHPLCPDGQFHMQINPTQPVKQEIRIPDLGCAVRQPMRPWRQCIENTLINDPVRRPMARWCHKRPMPPLVIPTTEYQRLQDKCTELERKAKEKADRIAWRECQRLKSRERMAKWNYTVESLLDRKKAQEEEKERAEQEGLKDLQQTIKASRDAYSEEQTTRAKKLLMYGKGLIKDFHSALGFSKMMQDIERSRQTSNQDQDECNVPICEQKCMKRMLYEINRPDLAQKETKPKQINEALLKKLQSIEARQKEQECEVQNEICKIKQMLCENRPELPQAYLKHVAEPKCVEISRTEKFLNRREKFYDEIDEKLAVDAYIESHEKEVERQACEYTKYRLHKDLIKKQTETRLIQEKVQKNIEKSEKAAAVLVQMRAAKQKESGHDYDALKEKWESENQEKEDEKKAQHQRLMDKVYKDFNNRKGVERCKWQMRDVSRLWARERLVAVENYEQECERKNVRRQKAEEVALYNTALASEKKCREEREKHLNNVWGEKVKRQYFEEMQEMKDYAHNCIRDWAGKGRSPIPMHMAMKKWEHDSQMTPTMFREYEKKKNEGKEEYGAGDADGYAQLISTGQAFNCQSTQEQMRNETTQCTSRRLGFS</sequence>
<gene>
    <name evidence="2" type="ORF">ODALV1_LOCUS11779</name>
</gene>
<dbReference type="PANTHER" id="PTHR28663:SF1">
    <property type="entry name" value="CILIA- AND FLAGELLA- ASSOCIATED PROTEIN 210"/>
    <property type="match status" value="1"/>
</dbReference>
<dbReference type="PANTHER" id="PTHR28663">
    <property type="entry name" value="COILED-COIL DOMAIN-CONTAINING PROTEIN 173"/>
    <property type="match status" value="1"/>
</dbReference>
<organism evidence="2 3">
    <name type="scientific">Orchesella dallaii</name>
    <dbReference type="NCBI Taxonomy" id="48710"/>
    <lineage>
        <taxon>Eukaryota</taxon>
        <taxon>Metazoa</taxon>
        <taxon>Ecdysozoa</taxon>
        <taxon>Arthropoda</taxon>
        <taxon>Hexapoda</taxon>
        <taxon>Collembola</taxon>
        <taxon>Entomobryomorpha</taxon>
        <taxon>Entomobryoidea</taxon>
        <taxon>Orchesellidae</taxon>
        <taxon>Orchesellinae</taxon>
        <taxon>Orchesella</taxon>
    </lineage>
</organism>
<keyword evidence="3" id="KW-1185">Reference proteome</keyword>
<accession>A0ABP1QQ14</accession>
<feature type="region of interest" description="Disordered" evidence="1">
    <location>
        <begin position="242"/>
        <end position="268"/>
    </location>
</feature>
<dbReference type="Proteomes" id="UP001642540">
    <property type="component" value="Unassembled WGS sequence"/>
</dbReference>
<dbReference type="EMBL" id="CAXLJM020000035">
    <property type="protein sequence ID" value="CAL8104502.1"/>
    <property type="molecule type" value="Genomic_DNA"/>
</dbReference>
<feature type="region of interest" description="Disordered" evidence="1">
    <location>
        <begin position="693"/>
        <end position="713"/>
    </location>
</feature>
<comment type="caution">
    <text evidence="2">The sequence shown here is derived from an EMBL/GenBank/DDBJ whole genome shotgun (WGS) entry which is preliminary data.</text>
</comment>
<evidence type="ECO:0000313" key="3">
    <source>
        <dbReference type="Proteomes" id="UP001642540"/>
    </source>
</evidence>
<evidence type="ECO:0000313" key="2">
    <source>
        <dbReference type="EMBL" id="CAL8104502.1"/>
    </source>
</evidence>
<evidence type="ECO:0000256" key="1">
    <source>
        <dbReference type="SAM" id="MobiDB-lite"/>
    </source>
</evidence>
<dbReference type="InterPro" id="IPR039986">
    <property type="entry name" value="CFAP210"/>
</dbReference>
<feature type="compositionally biased region" description="Polar residues" evidence="1">
    <location>
        <begin position="693"/>
        <end position="707"/>
    </location>
</feature>
<reference evidence="2 3" key="1">
    <citation type="submission" date="2024-08" db="EMBL/GenBank/DDBJ databases">
        <authorList>
            <person name="Cucini C."/>
            <person name="Frati F."/>
        </authorList>
    </citation>
    <scope>NUCLEOTIDE SEQUENCE [LARGE SCALE GENOMIC DNA]</scope>
</reference>
<proteinExistence type="predicted"/>
<feature type="compositionally biased region" description="Basic and acidic residues" evidence="1">
    <location>
        <begin position="242"/>
        <end position="254"/>
    </location>
</feature>